<proteinExistence type="predicted"/>
<dbReference type="AlphaFoldDB" id="A0A328U9F6"/>
<evidence type="ECO:0000256" key="2">
    <source>
        <dbReference type="ARBA" id="ARBA00024867"/>
    </source>
</evidence>
<name>A0A328U9F6_9FIRM</name>
<protein>
    <recommendedName>
        <fullName evidence="1">Stage 0 sporulation protein A homolog</fullName>
    </recommendedName>
</protein>
<evidence type="ECO:0000313" key="6">
    <source>
        <dbReference type="Proteomes" id="UP000249377"/>
    </source>
</evidence>
<organism evidence="5 6">
    <name type="scientific">Hydrogeniiclostridium mannosilyticum</name>
    <dbReference type="NCBI Taxonomy" id="2764322"/>
    <lineage>
        <taxon>Bacteria</taxon>
        <taxon>Bacillati</taxon>
        <taxon>Bacillota</taxon>
        <taxon>Clostridia</taxon>
        <taxon>Eubacteriales</taxon>
        <taxon>Acutalibacteraceae</taxon>
        <taxon>Hydrogeniiclostridium</taxon>
    </lineage>
</organism>
<sequence length="96" mass="10563">MVIMVVDSDRMALNRAAKLLSNLNAAVAVVLFEAALPAIQYTMNHPVDLVYTRAKLSDLSGSELLQKILRYQPLAEGRILQKNEEILGSPLNSDLV</sequence>
<dbReference type="RefSeq" id="WP_112333268.1">
    <property type="nucleotide sequence ID" value="NZ_JADPHD010000002.1"/>
</dbReference>
<dbReference type="InterPro" id="IPR001789">
    <property type="entry name" value="Sig_transdc_resp-reg_receiver"/>
</dbReference>
<evidence type="ECO:0000256" key="3">
    <source>
        <dbReference type="PROSITE-ProRule" id="PRU00169"/>
    </source>
</evidence>
<dbReference type="SUPFAM" id="SSF52172">
    <property type="entry name" value="CheY-like"/>
    <property type="match status" value="1"/>
</dbReference>
<feature type="domain" description="Response regulatory" evidence="4">
    <location>
        <begin position="2"/>
        <end position="96"/>
    </location>
</feature>
<comment type="caution">
    <text evidence="5">The sequence shown here is derived from an EMBL/GenBank/DDBJ whole genome shotgun (WGS) entry which is preliminary data.</text>
</comment>
<dbReference type="GO" id="GO:0000160">
    <property type="term" value="P:phosphorelay signal transduction system"/>
    <property type="evidence" value="ECO:0007669"/>
    <property type="project" value="InterPro"/>
</dbReference>
<dbReference type="Proteomes" id="UP000249377">
    <property type="component" value="Unassembled WGS sequence"/>
</dbReference>
<accession>A0A328U9F6</accession>
<reference evidence="5 6" key="1">
    <citation type="submission" date="2018-06" db="EMBL/GenBank/DDBJ databases">
        <title>Noncontiguous genome sequence of Ruminococcaceae bacterium ASD2818.</title>
        <authorList>
            <person name="Chaplin A.V."/>
            <person name="Sokolova S.R."/>
            <person name="Kochetkova T.O."/>
            <person name="Goltsov A.Y."/>
            <person name="Trofimov D.Y."/>
            <person name="Efimov B.A."/>
        </authorList>
    </citation>
    <scope>NUCLEOTIDE SEQUENCE [LARGE SCALE GENOMIC DNA]</scope>
    <source>
        <strain evidence="5 6">ASD2818</strain>
    </source>
</reference>
<dbReference type="InterPro" id="IPR011006">
    <property type="entry name" value="CheY-like_superfamily"/>
</dbReference>
<evidence type="ECO:0000256" key="1">
    <source>
        <dbReference type="ARBA" id="ARBA00018672"/>
    </source>
</evidence>
<dbReference type="PROSITE" id="PS50110">
    <property type="entry name" value="RESPONSE_REGULATORY"/>
    <property type="match status" value="1"/>
</dbReference>
<dbReference type="Gene3D" id="3.40.50.2300">
    <property type="match status" value="1"/>
</dbReference>
<evidence type="ECO:0000259" key="4">
    <source>
        <dbReference type="PROSITE" id="PS50110"/>
    </source>
</evidence>
<evidence type="ECO:0000313" key="5">
    <source>
        <dbReference type="EMBL" id="RAQ25577.1"/>
    </source>
</evidence>
<comment type="caution">
    <text evidence="3">Lacks conserved residue(s) required for the propagation of feature annotation.</text>
</comment>
<comment type="function">
    <text evidence="2">May play the central regulatory role in sporulation. It may be an element of the effector pathway responsible for the activation of sporulation genes in response to nutritional stress. Spo0A may act in concert with spo0H (a sigma factor) to control the expression of some genes that are critical to the sporulation process.</text>
</comment>
<keyword evidence="6" id="KW-1185">Reference proteome</keyword>
<dbReference type="EMBL" id="QLYR01000008">
    <property type="protein sequence ID" value="RAQ25577.1"/>
    <property type="molecule type" value="Genomic_DNA"/>
</dbReference>
<gene>
    <name evidence="5" type="ORF">DPQ25_11215</name>
</gene>